<sequence>MVGDVDRLFMGREPVVRDIYARLLEALGSFGPFREEPKKASIHLVCASGFAGVHPRKSFLYLNLRTAGPIDGPRVVKREQVSRGRWHNEVKLSSPGEVDDELLGWLRAAYDRG</sequence>
<dbReference type="AlphaFoldDB" id="A0A6J4UCH3"/>
<protein>
    <recommendedName>
        <fullName evidence="1">DUF5655 domain-containing protein</fullName>
    </recommendedName>
</protein>
<dbReference type="Pfam" id="PF18899">
    <property type="entry name" value="DUF5655"/>
    <property type="match status" value="1"/>
</dbReference>
<dbReference type="InterPro" id="IPR043714">
    <property type="entry name" value="DUF5655"/>
</dbReference>
<evidence type="ECO:0000313" key="2">
    <source>
        <dbReference type="EMBL" id="CAA9544618.1"/>
    </source>
</evidence>
<dbReference type="EMBL" id="CADCWM010000099">
    <property type="protein sequence ID" value="CAA9544618.1"/>
    <property type="molecule type" value="Genomic_DNA"/>
</dbReference>
<proteinExistence type="predicted"/>
<organism evidence="2">
    <name type="scientific">uncultured Thermomicrobiales bacterium</name>
    <dbReference type="NCBI Taxonomy" id="1645740"/>
    <lineage>
        <taxon>Bacteria</taxon>
        <taxon>Pseudomonadati</taxon>
        <taxon>Thermomicrobiota</taxon>
        <taxon>Thermomicrobia</taxon>
        <taxon>Thermomicrobiales</taxon>
        <taxon>environmental samples</taxon>
    </lineage>
</organism>
<evidence type="ECO:0000259" key="1">
    <source>
        <dbReference type="Pfam" id="PF18899"/>
    </source>
</evidence>
<reference evidence="2" key="1">
    <citation type="submission" date="2020-02" db="EMBL/GenBank/DDBJ databases">
        <authorList>
            <person name="Meier V. D."/>
        </authorList>
    </citation>
    <scope>NUCLEOTIDE SEQUENCE</scope>
    <source>
        <strain evidence="2">AVDCRST_MAG88</strain>
    </source>
</reference>
<name>A0A6J4UCH3_9BACT</name>
<feature type="domain" description="DUF5655" evidence="1">
    <location>
        <begin position="6"/>
        <end position="111"/>
    </location>
</feature>
<gene>
    <name evidence="2" type="ORF">AVDCRST_MAG88-298</name>
</gene>
<accession>A0A6J4UCH3</accession>